<proteinExistence type="predicted"/>
<name>A0ABR4TMC0_9PROT</name>
<evidence type="ECO:0000259" key="1">
    <source>
        <dbReference type="Pfam" id="PF01872"/>
    </source>
</evidence>
<accession>A0ABR4TMC0</accession>
<dbReference type="SUPFAM" id="SSF53597">
    <property type="entry name" value="Dihydrofolate reductase-like"/>
    <property type="match status" value="1"/>
</dbReference>
<evidence type="ECO:0000313" key="3">
    <source>
        <dbReference type="Proteomes" id="UP000027463"/>
    </source>
</evidence>
<reference evidence="2 3" key="1">
    <citation type="submission" date="2013-07" db="EMBL/GenBank/DDBJ databases">
        <title>Thalassospira permensis NBRC 106175 Genome Sequencing.</title>
        <authorList>
            <person name="Lai Q."/>
            <person name="Shao Z."/>
        </authorList>
    </citation>
    <scope>NUCLEOTIDE SEQUENCE [LARGE SCALE GENOMIC DNA]</scope>
    <source>
        <strain evidence="2 3">NBRC 106175</strain>
    </source>
</reference>
<organism evidence="2 3">
    <name type="scientific">Thalassospira permensis NBRC 106175</name>
    <dbReference type="NCBI Taxonomy" id="1353532"/>
    <lineage>
        <taxon>Bacteria</taxon>
        <taxon>Pseudomonadati</taxon>
        <taxon>Pseudomonadota</taxon>
        <taxon>Alphaproteobacteria</taxon>
        <taxon>Rhodospirillales</taxon>
        <taxon>Thalassospiraceae</taxon>
        <taxon>Thalassospira</taxon>
    </lineage>
</organism>
<feature type="domain" description="Bacterial bifunctional deaminase-reductase C-terminal" evidence="1">
    <location>
        <begin position="84"/>
        <end position="186"/>
    </location>
</feature>
<keyword evidence="3" id="KW-1185">Reference proteome</keyword>
<dbReference type="EMBL" id="AUNC01000023">
    <property type="protein sequence ID" value="KEO55804.1"/>
    <property type="molecule type" value="Genomic_DNA"/>
</dbReference>
<sequence>MRNQKRGKDPEQVGQSMKKKLFRIYIAVSLDGYIARANGAVDWLDQFDPGEFNFEGFLGTVGTLIIGRKTFDQVMEFGDWPYEDRRTIVLTSRDLPDNRPANTEAYGGSLVELASQLRDDRSDTGDIWIVGGASVVTQFLFGGLVDQLEMFIIPEILGDGIRLFGRDAVGTTLKLVASEHYKSGVVRMQYGLR</sequence>
<dbReference type="PANTHER" id="PTHR38011">
    <property type="entry name" value="DIHYDROFOLATE REDUCTASE FAMILY PROTEIN (AFU_ORTHOLOGUE AFUA_8G06820)"/>
    <property type="match status" value="1"/>
</dbReference>
<dbReference type="Pfam" id="PF01872">
    <property type="entry name" value="RibD_C"/>
    <property type="match status" value="1"/>
</dbReference>
<dbReference type="InterPro" id="IPR050765">
    <property type="entry name" value="Riboflavin_Biosynth_HTPR"/>
</dbReference>
<protein>
    <recommendedName>
        <fullName evidence="1">Bacterial bifunctional deaminase-reductase C-terminal domain-containing protein</fullName>
    </recommendedName>
</protein>
<dbReference type="PANTHER" id="PTHR38011:SF11">
    <property type="entry name" value="2,5-DIAMINO-6-RIBOSYLAMINO-4(3H)-PYRIMIDINONE 5'-PHOSPHATE REDUCTASE"/>
    <property type="match status" value="1"/>
</dbReference>
<evidence type="ECO:0000313" key="2">
    <source>
        <dbReference type="EMBL" id="KEO55804.1"/>
    </source>
</evidence>
<dbReference type="InterPro" id="IPR002734">
    <property type="entry name" value="RibDG_C"/>
</dbReference>
<comment type="caution">
    <text evidence="2">The sequence shown here is derived from an EMBL/GenBank/DDBJ whole genome shotgun (WGS) entry which is preliminary data.</text>
</comment>
<dbReference type="Gene3D" id="3.40.430.10">
    <property type="entry name" value="Dihydrofolate Reductase, subunit A"/>
    <property type="match status" value="1"/>
</dbReference>
<gene>
    <name evidence="2" type="ORF">SMB34_05155</name>
</gene>
<dbReference type="Proteomes" id="UP000027463">
    <property type="component" value="Unassembled WGS sequence"/>
</dbReference>
<dbReference type="InterPro" id="IPR024072">
    <property type="entry name" value="DHFR-like_dom_sf"/>
</dbReference>